<evidence type="ECO:0000256" key="2">
    <source>
        <dbReference type="ARBA" id="ARBA00004123"/>
    </source>
</evidence>
<evidence type="ECO:0000256" key="7">
    <source>
        <dbReference type="ARBA" id="ARBA00022801"/>
    </source>
</evidence>
<evidence type="ECO:0000256" key="4">
    <source>
        <dbReference type="ARBA" id="ARBA00022723"/>
    </source>
</evidence>
<keyword evidence="7" id="KW-0378">Hydrolase</keyword>
<protein>
    <submittedName>
        <fullName evidence="14">Crossover junction endonuclease EME1-like isoform A</fullName>
    </submittedName>
</protein>
<accession>A0A2P6VGC9</accession>
<keyword evidence="9" id="KW-0233">DNA recombination</keyword>
<dbReference type="GO" id="GO:0046872">
    <property type="term" value="F:metal ion binding"/>
    <property type="evidence" value="ECO:0007669"/>
    <property type="project" value="UniProtKB-KW"/>
</dbReference>
<evidence type="ECO:0000256" key="10">
    <source>
        <dbReference type="ARBA" id="ARBA00023204"/>
    </source>
</evidence>
<gene>
    <name evidence="14" type="ORF">C2E20_3606</name>
</gene>
<evidence type="ECO:0000256" key="11">
    <source>
        <dbReference type="ARBA" id="ARBA00023242"/>
    </source>
</evidence>
<evidence type="ECO:0000256" key="13">
    <source>
        <dbReference type="SAM" id="MobiDB-lite"/>
    </source>
</evidence>
<dbReference type="Gene3D" id="3.40.50.10130">
    <property type="match status" value="1"/>
</dbReference>
<evidence type="ECO:0000256" key="1">
    <source>
        <dbReference type="ARBA" id="ARBA00001946"/>
    </source>
</evidence>
<comment type="subcellular location">
    <subcellularLocation>
        <location evidence="2">Nucleus</location>
    </subcellularLocation>
</comment>
<evidence type="ECO:0000313" key="15">
    <source>
        <dbReference type="Proteomes" id="UP000239649"/>
    </source>
</evidence>
<sequence length="606" mass="64149">MAEVVDLLSSDSEPPPADGNNSDGNYSDADLPPLAALTSRLQSRLAASGARPPAQPLLPPPPAAAAVRPPLSVLHNSSPRDGTGKAMAGVSPLEPQYDLPRPQYHQQEQQQRQAAAAAPPPASTERRGPARGKRVPTWGSPKLGAGSYEDEDADWQPPASNGGSQALSQSPAAGCGAKPGRGAKSGAAPKPRQPKRTREEAEQERELKARQRAEAKALKQAEQARQRADAKQRKQADTKKWAMQQVRLLVDTALMSSGGGAGGAGGSRGSGSLGVGMLAALDDHNSSAPADKQVAYAVSTLDLAPYKCLRWQRRRLVDGGAGEGGGPSSMPGSQALGTQASLAVAGSQLAEQWSEEPHVMVCFQPQEFVDEVKRDRLAGLFALLERRAPGQQPHLLVCGLSHHLSLTETRQHQAAMRGQAPVQQCQMKMVEEFVAELAVACPRLAFREVVDGAQAAQHVRNITSAIATLPHRESEVTMFLKAHDKTDSQVWTNLLINQPLEDRQLEAFARSIAAIPTVKPAIAHTLATNYGSLGGLMDVLLDPTRSDKQKTDEIANLSRARGNPGARAMRVGPAAAKQLLDLLRCADPDVRVREGGDAAGAEGEAG</sequence>
<keyword evidence="4" id="KW-0479">Metal-binding</keyword>
<evidence type="ECO:0000256" key="6">
    <source>
        <dbReference type="ARBA" id="ARBA00022763"/>
    </source>
</evidence>
<dbReference type="GO" id="GO:0005634">
    <property type="term" value="C:nucleus"/>
    <property type="evidence" value="ECO:0007669"/>
    <property type="project" value="UniProtKB-SubCell"/>
</dbReference>
<keyword evidence="11" id="KW-0539">Nucleus</keyword>
<dbReference type="PANTHER" id="PTHR21077:SF5">
    <property type="entry name" value="CROSSOVER JUNCTION ENDONUCLEASE MMS4"/>
    <property type="match status" value="1"/>
</dbReference>
<evidence type="ECO:0000313" key="14">
    <source>
        <dbReference type="EMBL" id="PSC73146.1"/>
    </source>
</evidence>
<name>A0A2P6VGC9_9CHLO</name>
<dbReference type="Gene3D" id="1.10.150.670">
    <property type="entry name" value="Crossover junction endonuclease EME1, DNA-binding domain"/>
    <property type="match status" value="1"/>
</dbReference>
<keyword evidence="6" id="KW-0227">DNA damage</keyword>
<dbReference type="GO" id="GO:0006281">
    <property type="term" value="P:DNA repair"/>
    <property type="evidence" value="ECO:0007669"/>
    <property type="project" value="UniProtKB-KW"/>
</dbReference>
<dbReference type="OrthoDB" id="343092at2759"/>
<reference evidence="14 15" key="1">
    <citation type="journal article" date="2018" name="Plant J.">
        <title>Genome sequences of Chlorella sorokiniana UTEX 1602 and Micractinium conductrix SAG 241.80: implications to maltose excretion by a green alga.</title>
        <authorList>
            <person name="Arriola M.B."/>
            <person name="Velmurugan N."/>
            <person name="Zhang Y."/>
            <person name="Plunkett M.H."/>
            <person name="Hondzo H."/>
            <person name="Barney B.M."/>
        </authorList>
    </citation>
    <scope>NUCLEOTIDE SEQUENCE [LARGE SCALE GENOMIC DNA]</scope>
    <source>
        <strain evidence="14 15">SAG 241.80</strain>
    </source>
</reference>
<evidence type="ECO:0000256" key="9">
    <source>
        <dbReference type="ARBA" id="ARBA00023172"/>
    </source>
</evidence>
<feature type="compositionally biased region" description="Low complexity" evidence="13">
    <location>
        <begin position="100"/>
        <end position="117"/>
    </location>
</feature>
<evidence type="ECO:0000256" key="3">
    <source>
        <dbReference type="ARBA" id="ARBA00022722"/>
    </source>
</evidence>
<keyword evidence="15" id="KW-1185">Reference proteome</keyword>
<feature type="region of interest" description="Disordered" evidence="13">
    <location>
        <begin position="1"/>
        <end position="240"/>
    </location>
</feature>
<dbReference type="GO" id="GO:0051321">
    <property type="term" value="P:meiotic cell cycle"/>
    <property type="evidence" value="ECO:0007669"/>
    <property type="project" value="UniProtKB-KW"/>
</dbReference>
<dbReference type="InterPro" id="IPR042530">
    <property type="entry name" value="EME1/EME2_C"/>
</dbReference>
<dbReference type="GO" id="GO:0004519">
    <property type="term" value="F:endonuclease activity"/>
    <property type="evidence" value="ECO:0007669"/>
    <property type="project" value="UniProtKB-KW"/>
</dbReference>
<evidence type="ECO:0000256" key="8">
    <source>
        <dbReference type="ARBA" id="ARBA00022842"/>
    </source>
</evidence>
<keyword evidence="12" id="KW-0469">Meiosis</keyword>
<dbReference type="GO" id="GO:0048476">
    <property type="term" value="C:Holliday junction resolvase complex"/>
    <property type="evidence" value="ECO:0007669"/>
    <property type="project" value="InterPro"/>
</dbReference>
<feature type="compositionally biased region" description="Pro residues" evidence="13">
    <location>
        <begin position="53"/>
        <end position="63"/>
    </location>
</feature>
<dbReference type="GO" id="GO:0016787">
    <property type="term" value="F:hydrolase activity"/>
    <property type="evidence" value="ECO:0007669"/>
    <property type="project" value="UniProtKB-KW"/>
</dbReference>
<comment type="caution">
    <text evidence="14">The sequence shown here is derived from an EMBL/GenBank/DDBJ whole genome shotgun (WGS) entry which is preliminary data.</text>
</comment>
<organism evidence="14 15">
    <name type="scientific">Micractinium conductrix</name>
    <dbReference type="NCBI Taxonomy" id="554055"/>
    <lineage>
        <taxon>Eukaryota</taxon>
        <taxon>Viridiplantae</taxon>
        <taxon>Chlorophyta</taxon>
        <taxon>core chlorophytes</taxon>
        <taxon>Trebouxiophyceae</taxon>
        <taxon>Chlorellales</taxon>
        <taxon>Chlorellaceae</taxon>
        <taxon>Chlorella clade</taxon>
        <taxon>Micractinium</taxon>
    </lineage>
</organism>
<keyword evidence="5" id="KW-0255">Endonuclease</keyword>
<dbReference type="EMBL" id="LHPF02000008">
    <property type="protein sequence ID" value="PSC73146.1"/>
    <property type="molecule type" value="Genomic_DNA"/>
</dbReference>
<dbReference type="GO" id="GO:0006310">
    <property type="term" value="P:DNA recombination"/>
    <property type="evidence" value="ECO:0007669"/>
    <property type="project" value="UniProtKB-KW"/>
</dbReference>
<proteinExistence type="predicted"/>
<dbReference type="Proteomes" id="UP000239649">
    <property type="component" value="Unassembled WGS sequence"/>
</dbReference>
<evidence type="ECO:0000256" key="12">
    <source>
        <dbReference type="ARBA" id="ARBA00023254"/>
    </source>
</evidence>
<comment type="cofactor">
    <cofactor evidence="1">
        <name>Mg(2+)</name>
        <dbReference type="ChEBI" id="CHEBI:18420"/>
    </cofactor>
</comment>
<dbReference type="PANTHER" id="PTHR21077">
    <property type="entry name" value="EME1 PROTEIN"/>
    <property type="match status" value="1"/>
</dbReference>
<keyword evidence="3" id="KW-0540">Nuclease</keyword>
<keyword evidence="10" id="KW-0234">DNA repair</keyword>
<feature type="compositionally biased region" description="Polar residues" evidence="13">
    <location>
        <begin position="158"/>
        <end position="171"/>
    </location>
</feature>
<evidence type="ECO:0000256" key="5">
    <source>
        <dbReference type="ARBA" id="ARBA00022759"/>
    </source>
</evidence>
<feature type="compositionally biased region" description="Basic and acidic residues" evidence="13">
    <location>
        <begin position="196"/>
        <end position="240"/>
    </location>
</feature>
<dbReference type="AlphaFoldDB" id="A0A2P6VGC9"/>
<keyword evidence="8" id="KW-0460">Magnesium</keyword>
<dbReference type="InterPro" id="IPR033310">
    <property type="entry name" value="Mms4/EME1/EME2"/>
</dbReference>